<evidence type="ECO:0000313" key="2">
    <source>
        <dbReference type="Proteomes" id="UP000301424"/>
    </source>
</evidence>
<sequence length="37" mass="4275">MIVVKVVLCAWVGYCAYAMARDIWREYAPRARTRKGA</sequence>
<reference evidence="1 2" key="1">
    <citation type="submission" date="2019-02" db="EMBL/GenBank/DDBJ databases">
        <title>Complete genome sequence of Burkholderia cenocepacia phage BcepSauron.</title>
        <authorList>
            <person name="Park K."/>
            <person name="Gonzalez C."/>
            <person name="Liu M."/>
            <person name="Gill J."/>
        </authorList>
    </citation>
    <scope>NUCLEOTIDE SEQUENCE [LARGE SCALE GENOMIC DNA]</scope>
</reference>
<accession>A0A482MMT6</accession>
<dbReference type="EMBL" id="MK552141">
    <property type="protein sequence ID" value="QBQ74390.1"/>
    <property type="molecule type" value="Genomic_DNA"/>
</dbReference>
<keyword evidence="2" id="KW-1185">Reference proteome</keyword>
<proteinExistence type="predicted"/>
<gene>
    <name evidence="1" type="ORF">BcepSauron_010</name>
</gene>
<name>A0A482MMT6_9CAUD</name>
<organism evidence="1 2">
    <name type="scientific">Burkholderia phage BcepSauron</name>
    <dbReference type="NCBI Taxonomy" id="2530033"/>
    <lineage>
        <taxon>Viruses</taxon>
        <taxon>Duplodnaviria</taxon>
        <taxon>Heunggongvirae</taxon>
        <taxon>Uroviricota</taxon>
        <taxon>Caudoviricetes</taxon>
        <taxon>Sarumanvirus</taxon>
        <taxon>Sarumanvirus bcepsauron</taxon>
    </lineage>
</organism>
<evidence type="ECO:0000313" key="1">
    <source>
        <dbReference type="EMBL" id="QBQ74390.1"/>
    </source>
</evidence>
<dbReference type="Proteomes" id="UP000301424">
    <property type="component" value="Segment"/>
</dbReference>
<protein>
    <submittedName>
        <fullName evidence="1">Uncharacterized protein</fullName>
    </submittedName>
</protein>